<dbReference type="EMBL" id="MU277197">
    <property type="protein sequence ID" value="KAI0064919.1"/>
    <property type="molecule type" value="Genomic_DNA"/>
</dbReference>
<organism evidence="1 2">
    <name type="scientific">Artomyces pyxidatus</name>
    <dbReference type="NCBI Taxonomy" id="48021"/>
    <lineage>
        <taxon>Eukaryota</taxon>
        <taxon>Fungi</taxon>
        <taxon>Dikarya</taxon>
        <taxon>Basidiomycota</taxon>
        <taxon>Agaricomycotina</taxon>
        <taxon>Agaricomycetes</taxon>
        <taxon>Russulales</taxon>
        <taxon>Auriscalpiaceae</taxon>
        <taxon>Artomyces</taxon>
    </lineage>
</organism>
<reference evidence="1" key="2">
    <citation type="journal article" date="2022" name="New Phytol.">
        <title>Evolutionary transition to the ectomycorrhizal habit in the genomes of a hyperdiverse lineage of mushroom-forming fungi.</title>
        <authorList>
            <person name="Looney B."/>
            <person name="Miyauchi S."/>
            <person name="Morin E."/>
            <person name="Drula E."/>
            <person name="Courty P.E."/>
            <person name="Kohler A."/>
            <person name="Kuo A."/>
            <person name="LaButti K."/>
            <person name="Pangilinan J."/>
            <person name="Lipzen A."/>
            <person name="Riley R."/>
            <person name="Andreopoulos W."/>
            <person name="He G."/>
            <person name="Johnson J."/>
            <person name="Nolan M."/>
            <person name="Tritt A."/>
            <person name="Barry K.W."/>
            <person name="Grigoriev I.V."/>
            <person name="Nagy L.G."/>
            <person name="Hibbett D."/>
            <person name="Henrissat B."/>
            <person name="Matheny P.B."/>
            <person name="Labbe J."/>
            <person name="Martin F.M."/>
        </authorList>
    </citation>
    <scope>NUCLEOTIDE SEQUENCE</scope>
    <source>
        <strain evidence="1">HHB10654</strain>
    </source>
</reference>
<evidence type="ECO:0000313" key="2">
    <source>
        <dbReference type="Proteomes" id="UP000814140"/>
    </source>
</evidence>
<sequence>MSVLFVFRMSSGAGTSFLVTSTCPTTRSTARASHCAMSRSKDATALLRNICAWTFALLGNEMSAFVRTLALSPFSSKSSSWSNGHEVQLDPCGIILSYPIQLDFPVCGALGPRARSTIARFTDGLIHCIPNAAAVALTQALYDLRHLRTALRLDFALRLFPRSFRRLALSKRQLAPKEQIRALRLFASTMDKMLEILREIRRGTCMSTRSDSTGR</sequence>
<protein>
    <submittedName>
        <fullName evidence="1">Uncharacterized protein</fullName>
    </submittedName>
</protein>
<evidence type="ECO:0000313" key="1">
    <source>
        <dbReference type="EMBL" id="KAI0064919.1"/>
    </source>
</evidence>
<keyword evidence="2" id="KW-1185">Reference proteome</keyword>
<proteinExistence type="predicted"/>
<name>A0ACB8T8V3_9AGAM</name>
<gene>
    <name evidence="1" type="ORF">BV25DRAFT_208454</name>
</gene>
<reference evidence="1" key="1">
    <citation type="submission" date="2021-03" db="EMBL/GenBank/DDBJ databases">
        <authorList>
            <consortium name="DOE Joint Genome Institute"/>
            <person name="Ahrendt S."/>
            <person name="Looney B.P."/>
            <person name="Miyauchi S."/>
            <person name="Morin E."/>
            <person name="Drula E."/>
            <person name="Courty P.E."/>
            <person name="Chicoki N."/>
            <person name="Fauchery L."/>
            <person name="Kohler A."/>
            <person name="Kuo A."/>
            <person name="Labutti K."/>
            <person name="Pangilinan J."/>
            <person name="Lipzen A."/>
            <person name="Riley R."/>
            <person name="Andreopoulos W."/>
            <person name="He G."/>
            <person name="Johnson J."/>
            <person name="Barry K.W."/>
            <person name="Grigoriev I.V."/>
            <person name="Nagy L."/>
            <person name="Hibbett D."/>
            <person name="Henrissat B."/>
            <person name="Matheny P.B."/>
            <person name="Labbe J."/>
            <person name="Martin F."/>
        </authorList>
    </citation>
    <scope>NUCLEOTIDE SEQUENCE</scope>
    <source>
        <strain evidence="1">HHB10654</strain>
    </source>
</reference>
<accession>A0ACB8T8V3</accession>
<dbReference type="Proteomes" id="UP000814140">
    <property type="component" value="Unassembled WGS sequence"/>
</dbReference>
<comment type="caution">
    <text evidence="1">The sequence shown here is derived from an EMBL/GenBank/DDBJ whole genome shotgun (WGS) entry which is preliminary data.</text>
</comment>